<keyword evidence="3" id="KW-0812">Transmembrane</keyword>
<dbReference type="GO" id="GO:0015344">
    <property type="term" value="F:siderophore uptake transmembrane transporter activity"/>
    <property type="evidence" value="ECO:0007669"/>
    <property type="project" value="TreeGrafter"/>
</dbReference>
<keyword evidence="6" id="KW-0472">Membrane</keyword>
<accession>A0A644WPB2</accession>
<evidence type="ECO:0000313" key="10">
    <source>
        <dbReference type="EMBL" id="MPM05736.1"/>
    </source>
</evidence>
<evidence type="ECO:0000256" key="3">
    <source>
        <dbReference type="ARBA" id="ARBA00022692"/>
    </source>
</evidence>
<keyword evidence="2" id="KW-0813">Transport</keyword>
<reference evidence="10" key="1">
    <citation type="submission" date="2019-08" db="EMBL/GenBank/DDBJ databases">
        <authorList>
            <person name="Kucharzyk K."/>
            <person name="Murdoch R.W."/>
            <person name="Higgins S."/>
            <person name="Loffler F."/>
        </authorList>
    </citation>
    <scope>NUCLEOTIDE SEQUENCE</scope>
</reference>
<dbReference type="PANTHER" id="PTHR30069:SF29">
    <property type="entry name" value="HEMOGLOBIN AND HEMOGLOBIN-HAPTOGLOBIN-BINDING PROTEIN 1-RELATED"/>
    <property type="match status" value="1"/>
</dbReference>
<dbReference type="PROSITE" id="PS52016">
    <property type="entry name" value="TONB_DEPENDENT_REC_3"/>
    <property type="match status" value="1"/>
</dbReference>
<dbReference type="Gene3D" id="2.40.170.20">
    <property type="entry name" value="TonB-dependent receptor, beta-barrel domain"/>
    <property type="match status" value="1"/>
</dbReference>
<evidence type="ECO:0000256" key="5">
    <source>
        <dbReference type="ARBA" id="ARBA00023077"/>
    </source>
</evidence>
<comment type="subcellular location">
    <subcellularLocation>
        <location evidence="1">Cell outer membrane</location>
        <topology evidence="1">Multi-pass membrane protein</topology>
    </subcellularLocation>
</comment>
<dbReference type="EMBL" id="VSSQ01001160">
    <property type="protein sequence ID" value="MPM05736.1"/>
    <property type="molecule type" value="Genomic_DNA"/>
</dbReference>
<dbReference type="SUPFAM" id="SSF56935">
    <property type="entry name" value="Porins"/>
    <property type="match status" value="1"/>
</dbReference>
<dbReference type="InterPro" id="IPR000531">
    <property type="entry name" value="Beta-barrel_TonB"/>
</dbReference>
<name>A0A644WPB2_9ZZZZ</name>
<dbReference type="InterPro" id="IPR039426">
    <property type="entry name" value="TonB-dep_rcpt-like"/>
</dbReference>
<dbReference type="AlphaFoldDB" id="A0A644WPB2"/>
<evidence type="ECO:0000256" key="2">
    <source>
        <dbReference type="ARBA" id="ARBA00022448"/>
    </source>
</evidence>
<evidence type="ECO:0000256" key="1">
    <source>
        <dbReference type="ARBA" id="ARBA00004571"/>
    </source>
</evidence>
<keyword evidence="8" id="KW-0998">Cell outer membrane</keyword>
<evidence type="ECO:0000256" key="8">
    <source>
        <dbReference type="ARBA" id="ARBA00023237"/>
    </source>
</evidence>
<evidence type="ECO:0000256" key="6">
    <source>
        <dbReference type="ARBA" id="ARBA00023136"/>
    </source>
</evidence>
<keyword evidence="5" id="KW-0798">TonB box</keyword>
<organism evidence="10">
    <name type="scientific">bioreactor metagenome</name>
    <dbReference type="NCBI Taxonomy" id="1076179"/>
    <lineage>
        <taxon>unclassified sequences</taxon>
        <taxon>metagenomes</taxon>
        <taxon>ecological metagenomes</taxon>
    </lineage>
</organism>
<evidence type="ECO:0000256" key="7">
    <source>
        <dbReference type="ARBA" id="ARBA00023170"/>
    </source>
</evidence>
<dbReference type="PANTHER" id="PTHR30069">
    <property type="entry name" value="TONB-DEPENDENT OUTER MEMBRANE RECEPTOR"/>
    <property type="match status" value="1"/>
</dbReference>
<gene>
    <name evidence="10" type="ORF">SDC9_52027</name>
</gene>
<dbReference type="GO" id="GO:0044718">
    <property type="term" value="P:siderophore transmembrane transport"/>
    <property type="evidence" value="ECO:0007669"/>
    <property type="project" value="TreeGrafter"/>
</dbReference>
<dbReference type="Pfam" id="PF00593">
    <property type="entry name" value="TonB_dep_Rec_b-barrel"/>
    <property type="match status" value="1"/>
</dbReference>
<evidence type="ECO:0000256" key="4">
    <source>
        <dbReference type="ARBA" id="ARBA00022729"/>
    </source>
</evidence>
<proteinExistence type="predicted"/>
<comment type="caution">
    <text evidence="10">The sequence shown here is derived from an EMBL/GenBank/DDBJ whole genome shotgun (WGS) entry which is preliminary data.</text>
</comment>
<feature type="domain" description="TonB-dependent receptor-like beta-barrel" evidence="9">
    <location>
        <begin position="19"/>
        <end position="202"/>
    </location>
</feature>
<dbReference type="GO" id="GO:0009279">
    <property type="term" value="C:cell outer membrane"/>
    <property type="evidence" value="ECO:0007669"/>
    <property type="project" value="UniProtKB-SubCell"/>
</dbReference>
<keyword evidence="7" id="KW-0675">Receptor</keyword>
<keyword evidence="4" id="KW-0732">Signal</keyword>
<sequence length="228" mass="25696">MPPAIDDMTRSGKIRKGIKIANPFLEPEVLYNAETGIQWSIREKLIIEPSVYYSIADNMIYQVWTGDSVEVLSDGPKPMIQKRNVSQGTVAGAEISLTYKPKSWLILQAGYSYNDSKITRYDALAGDADLTGLYMAEVPKHLASVDARFKYRIYTLTTEYRYTGETFTDDENTGIIEDYHVVNLSLGARIKNYNLSISVNDLFDAQFIDKKGYLSPGRFFSAKVSVKL</sequence>
<protein>
    <recommendedName>
        <fullName evidence="9">TonB-dependent receptor-like beta-barrel domain-containing protein</fullName>
    </recommendedName>
</protein>
<dbReference type="InterPro" id="IPR036942">
    <property type="entry name" value="Beta-barrel_TonB_sf"/>
</dbReference>
<evidence type="ECO:0000259" key="9">
    <source>
        <dbReference type="Pfam" id="PF00593"/>
    </source>
</evidence>